<reference evidence="3 4" key="1">
    <citation type="submission" date="2017-09" db="EMBL/GenBank/DDBJ databases">
        <title>Depth-based differentiation of microbial function through sediment-hosted aquifers and enrichment of novel symbionts in the deep terrestrial subsurface.</title>
        <authorList>
            <person name="Probst A.J."/>
            <person name="Ladd B."/>
            <person name="Jarett J.K."/>
            <person name="Geller-Mcgrath D.E."/>
            <person name="Sieber C.M."/>
            <person name="Emerson J.B."/>
            <person name="Anantharaman K."/>
            <person name="Thomas B.C."/>
            <person name="Malmstrom R."/>
            <person name="Stieglmeier M."/>
            <person name="Klingl A."/>
            <person name="Woyke T."/>
            <person name="Ryan C.M."/>
            <person name="Banfield J.F."/>
        </authorList>
    </citation>
    <scope>NUCLEOTIDE SEQUENCE [LARGE SCALE GENOMIC DNA]</scope>
    <source>
        <strain evidence="3">CG23_combo_of_CG06-09_8_20_14_all_41_10</strain>
    </source>
</reference>
<keyword evidence="2" id="KW-0812">Transmembrane</keyword>
<feature type="transmembrane region" description="Helical" evidence="2">
    <location>
        <begin position="142"/>
        <end position="164"/>
    </location>
</feature>
<proteinExistence type="predicted"/>
<name>A0A2G9YJ75_9BACT</name>
<keyword evidence="2" id="KW-1133">Transmembrane helix</keyword>
<feature type="transmembrane region" description="Helical" evidence="2">
    <location>
        <begin position="113"/>
        <end position="136"/>
    </location>
</feature>
<evidence type="ECO:0000313" key="3">
    <source>
        <dbReference type="EMBL" id="PIP19288.1"/>
    </source>
</evidence>
<dbReference type="Proteomes" id="UP000231292">
    <property type="component" value="Unassembled WGS sequence"/>
</dbReference>
<sequence length="229" mass="26730">MEKKELLRKGAESRLKPEPKDSRPSKLHWISNKVFDIIKLVLGICLLPFVYSFTLAFLSQITYIDASLQNYLWAGVFTFLLVYLFVWEPAWVYEKGHKLLEFVFSFFQPLVKVAPYLLPIYTILLFVIYLILAVFIKEGWLINYTMFFFGLSIALHLVFSSRTIRSKKGDILKSNYIFGFSFIYIVNLGLFSLFLNIIFKDFSFVHFCNNAYSIAGSIFKAVFSQLFMV</sequence>
<protein>
    <submittedName>
        <fullName evidence="3">Uncharacterized protein</fullName>
    </submittedName>
</protein>
<evidence type="ECO:0000256" key="1">
    <source>
        <dbReference type="SAM" id="MobiDB-lite"/>
    </source>
</evidence>
<evidence type="ECO:0000313" key="4">
    <source>
        <dbReference type="Proteomes" id="UP000231292"/>
    </source>
</evidence>
<feature type="transmembrane region" description="Helical" evidence="2">
    <location>
        <begin position="71"/>
        <end position="92"/>
    </location>
</feature>
<feature type="transmembrane region" description="Helical" evidence="2">
    <location>
        <begin position="176"/>
        <end position="199"/>
    </location>
</feature>
<dbReference type="AlphaFoldDB" id="A0A2G9YJ75"/>
<accession>A0A2G9YJ75</accession>
<feature type="transmembrane region" description="Helical" evidence="2">
    <location>
        <begin position="37"/>
        <end position="59"/>
    </location>
</feature>
<gene>
    <name evidence="3" type="ORF">COX41_03675</name>
</gene>
<keyword evidence="2" id="KW-0472">Membrane</keyword>
<comment type="caution">
    <text evidence="3">The sequence shown here is derived from an EMBL/GenBank/DDBJ whole genome shotgun (WGS) entry which is preliminary data.</text>
</comment>
<organism evidence="3 4">
    <name type="scientific">Candidatus Sherwoodlollariibacterium unditelluris</name>
    <dbReference type="NCBI Taxonomy" id="1974757"/>
    <lineage>
        <taxon>Bacteria</taxon>
        <taxon>Pseudomonadati</taxon>
        <taxon>Candidatus Omnitrophota</taxon>
        <taxon>Candidatus Sherwoodlollariibacterium</taxon>
    </lineage>
</organism>
<feature type="region of interest" description="Disordered" evidence="1">
    <location>
        <begin position="1"/>
        <end position="24"/>
    </location>
</feature>
<dbReference type="EMBL" id="PCRK01000092">
    <property type="protein sequence ID" value="PIP19288.1"/>
    <property type="molecule type" value="Genomic_DNA"/>
</dbReference>
<feature type="transmembrane region" description="Helical" evidence="2">
    <location>
        <begin position="211"/>
        <end position="228"/>
    </location>
</feature>
<evidence type="ECO:0000256" key="2">
    <source>
        <dbReference type="SAM" id="Phobius"/>
    </source>
</evidence>